<keyword evidence="1" id="KW-0808">Transferase</keyword>
<accession>A0AC61QZA4</accession>
<proteinExistence type="predicted"/>
<dbReference type="Proteomes" id="UP000307720">
    <property type="component" value="Unassembled WGS sequence"/>
</dbReference>
<evidence type="ECO:0000313" key="2">
    <source>
        <dbReference type="Proteomes" id="UP000307720"/>
    </source>
</evidence>
<comment type="caution">
    <text evidence="1">The sequence shown here is derived from an EMBL/GenBank/DDBJ whole genome shotgun (WGS) entry which is preliminary data.</text>
</comment>
<dbReference type="EMBL" id="SRZB01000012">
    <property type="protein sequence ID" value="TGX98939.1"/>
    <property type="molecule type" value="Genomic_DNA"/>
</dbReference>
<organism evidence="1 2">
    <name type="scientific">Hominisplanchenecus murintestinalis</name>
    <dbReference type="NCBI Taxonomy" id="2941517"/>
    <lineage>
        <taxon>Bacteria</taxon>
        <taxon>Bacillati</taxon>
        <taxon>Bacillota</taxon>
        <taxon>Clostridia</taxon>
        <taxon>Lachnospirales</taxon>
        <taxon>Lachnospiraceae</taxon>
        <taxon>Hominisplanchenecus</taxon>
    </lineage>
</organism>
<evidence type="ECO:0000313" key="1">
    <source>
        <dbReference type="EMBL" id="TGX98939.1"/>
    </source>
</evidence>
<protein>
    <submittedName>
        <fullName evidence="1">SAM-dependent methyltransferase</fullName>
    </submittedName>
</protein>
<gene>
    <name evidence="1" type="ORF">E5357_07350</name>
</gene>
<reference evidence="1" key="1">
    <citation type="submission" date="2019-04" db="EMBL/GenBank/DDBJ databases">
        <title>Microbes associate with the intestines of laboratory mice.</title>
        <authorList>
            <person name="Navarre W."/>
            <person name="Wong E."/>
            <person name="Huang K."/>
            <person name="Tropini C."/>
            <person name="Ng K."/>
            <person name="Yu B."/>
        </authorList>
    </citation>
    <scope>NUCLEOTIDE SEQUENCE</scope>
    <source>
        <strain evidence="1">NM72_1-8</strain>
    </source>
</reference>
<keyword evidence="1" id="KW-0489">Methyltransferase</keyword>
<keyword evidence="2" id="KW-1185">Reference proteome</keyword>
<sequence length="379" mass="43077">MEKLQKILDECLNGNLVYIVLSGARKKEGIRKIKIRPIAQKGELLFQASEQLGKQELHRNYRKEELVQVLARHLREDFKQMQMLTTKENISVLAGKKGNITVKRKCRQEEGRAADLSHDRQKRYILEEGTAVPFLVDLGVMTPEGKVVKARYDKFRQINRFLEFIEDVRPQLDEGRELTILDFGCGKSYLTFAMYYYLKELQGLDIRVIGLDLKTEVIGRCRQLAKKYGYEKLTFLAGDIASYESGGTVDMVVTLHACDTASDYALDKAVKWGAKVILSVPCCQHELNAQIHSSVLEPVLKYGLIKERVAALVTDALRAGYLEEQGYQVQILEFIDMEHTPKNILIRAVKTGGRKKNEKLDACAEFLGVEPLLGRLLKP</sequence>
<name>A0AC61QZA4_9FIRM</name>